<gene>
    <name evidence="2" type="ORF">EDD28_2040</name>
</gene>
<proteinExistence type="predicted"/>
<keyword evidence="3" id="KW-1185">Reference proteome</keyword>
<dbReference type="Pfam" id="PF11222">
    <property type="entry name" value="DUF3017"/>
    <property type="match status" value="1"/>
</dbReference>
<keyword evidence="1" id="KW-1133">Transmembrane helix</keyword>
<evidence type="ECO:0000313" key="3">
    <source>
        <dbReference type="Proteomes" id="UP000275356"/>
    </source>
</evidence>
<dbReference type="InterPro" id="IPR021385">
    <property type="entry name" value="DUF3017"/>
</dbReference>
<reference evidence="2 3" key="1">
    <citation type="submission" date="2018-11" db="EMBL/GenBank/DDBJ databases">
        <title>Sequencing the genomes of 1000 actinobacteria strains.</title>
        <authorList>
            <person name="Klenk H.-P."/>
        </authorList>
    </citation>
    <scope>NUCLEOTIDE SEQUENCE [LARGE SCALE GENOMIC DNA]</scope>
    <source>
        <strain evidence="2 3">DSM 13521</strain>
    </source>
</reference>
<organism evidence="2 3">
    <name type="scientific">Salana multivorans</name>
    <dbReference type="NCBI Taxonomy" id="120377"/>
    <lineage>
        <taxon>Bacteria</taxon>
        <taxon>Bacillati</taxon>
        <taxon>Actinomycetota</taxon>
        <taxon>Actinomycetes</taxon>
        <taxon>Micrococcales</taxon>
        <taxon>Beutenbergiaceae</taxon>
        <taxon>Salana</taxon>
    </lineage>
</organism>
<feature type="transmembrane region" description="Helical" evidence="1">
    <location>
        <begin position="54"/>
        <end position="72"/>
    </location>
</feature>
<name>A0A3N2DCB6_9MICO</name>
<keyword evidence="1" id="KW-0472">Membrane</keyword>
<dbReference type="EMBL" id="RKHQ01000001">
    <property type="protein sequence ID" value="ROR97441.1"/>
    <property type="molecule type" value="Genomic_DNA"/>
</dbReference>
<dbReference type="AlphaFoldDB" id="A0A3N2DCB6"/>
<accession>A0A3N2DCB6</accession>
<comment type="caution">
    <text evidence="2">The sequence shown here is derived from an EMBL/GenBank/DDBJ whole genome shotgun (WGS) entry which is preliminary data.</text>
</comment>
<evidence type="ECO:0008006" key="4">
    <source>
        <dbReference type="Google" id="ProtNLM"/>
    </source>
</evidence>
<keyword evidence="1" id="KW-0812">Transmembrane</keyword>
<feature type="transmembrane region" description="Helical" evidence="1">
    <location>
        <begin position="23"/>
        <end position="42"/>
    </location>
</feature>
<evidence type="ECO:0000256" key="1">
    <source>
        <dbReference type="SAM" id="Phobius"/>
    </source>
</evidence>
<protein>
    <recommendedName>
        <fullName evidence="4">DUF3017 family protein</fullName>
    </recommendedName>
</protein>
<sequence>MVWCCLGLAVVSTLLSVLGPVLLGLYVLAGGLVALAVLRAVGPGEDWRIARSRGFDVVLLLALAAAVAYLASTPDL</sequence>
<dbReference type="Proteomes" id="UP000275356">
    <property type="component" value="Unassembled WGS sequence"/>
</dbReference>
<evidence type="ECO:0000313" key="2">
    <source>
        <dbReference type="EMBL" id="ROR97441.1"/>
    </source>
</evidence>